<sequence>MTMPTTQQLRDLIAASDHWLTARIIHYAKERGYTPFTSTLEQAWLASIRGLSTALLAALDLGRLSSPVEASSDYTHDPIALFGIEAARRHRTRGVTLGLFLGLMKSYRETYQDLVSDPEASPQEREANRRSIDRFFDRMEVGFCDEWSGRPADEQFEQLRTQNRLITNEKNKYLTIFESLNDPVILVDEKGNVDNANHAALTRFAGEAAPGASYYSGAHLPIEDILGAEALAETEIAFERLLPTNLGPRWFEVRVQRMLDVSEKYQGAVVILNDVTEYRRAREEAERADRAKSAFLATISHEIRTPIHGILGLAELLGQGALSSDSRRYVEAIARSGQMLSSVVSDILDYSKIEAGALELDETEFSVSSVIEDVFGLLLPLAARKLDLQLVLDAPALPGVVGDSGKLRQILLNLVGNAVKFTERGEVRLIVSARDDGADRVWLSFEVLDTGIGVAPDRLEAIFDPFMQSDASVARRFGGSGLGLAICRRLVDRLGGEIWARSRLGEGSRFGFAAPFARTATNRPARRAEMSADLVGMPLSLDVLVVEDNEVNAMVACGLLERAGHRATLASTGEAAVEQVRSRDFDVVLMDLRLPDIDGAEATRRIRSLDSGKKSRVPVVAVSAQVVASDIDACTRAGVNAFLGKPFRMDRLEATLRRVVIRHARRYGAKPRKFRKRDDAPAPDPQKGLIDETALAEHVKLLGLEQTRRIVSAFEASVANAPEDIERLTTAGEHDKLAGIAHRLRSSSLHVGLLQLSDRAATVERLAKTEDDDLAPVANELAADCRRGLAALRQVFARISAAQPANT</sequence>
<keyword evidence="9" id="KW-1133">Transmembrane helix</keyword>
<keyword evidence="8" id="KW-0067">ATP-binding</keyword>
<dbReference type="SUPFAM" id="SSF47226">
    <property type="entry name" value="Histidine-containing phosphotransfer domain, HPT domain"/>
    <property type="match status" value="1"/>
</dbReference>
<evidence type="ECO:0000256" key="1">
    <source>
        <dbReference type="ARBA" id="ARBA00000085"/>
    </source>
</evidence>
<dbReference type="SUPFAM" id="SSF55874">
    <property type="entry name" value="ATPase domain of HSP90 chaperone/DNA topoisomerase II/histidine kinase"/>
    <property type="match status" value="1"/>
</dbReference>
<name>A0A366FHI6_9HYPH</name>
<feature type="domain" description="Response regulatory" evidence="15">
    <location>
        <begin position="542"/>
        <end position="660"/>
    </location>
</feature>
<keyword evidence="19" id="KW-1185">Reference proteome</keyword>
<evidence type="ECO:0000256" key="13">
    <source>
        <dbReference type="PROSITE-ProRule" id="PRU00169"/>
    </source>
</evidence>
<comment type="catalytic activity">
    <reaction evidence="1">
        <text>ATP + protein L-histidine = ADP + protein N-phospho-L-histidine.</text>
        <dbReference type="EC" id="2.7.13.3"/>
    </reaction>
</comment>
<dbReference type="Pfam" id="PF00512">
    <property type="entry name" value="HisKA"/>
    <property type="match status" value="1"/>
</dbReference>
<evidence type="ECO:0000256" key="11">
    <source>
        <dbReference type="ARBA" id="ARBA00023136"/>
    </source>
</evidence>
<dbReference type="Gene3D" id="1.10.287.130">
    <property type="match status" value="1"/>
</dbReference>
<dbReference type="InterPro" id="IPR036890">
    <property type="entry name" value="HATPase_C_sf"/>
</dbReference>
<dbReference type="InterPro" id="IPR008207">
    <property type="entry name" value="Sig_transdc_His_kin_Hpt_dom"/>
</dbReference>
<dbReference type="CDD" id="cd00130">
    <property type="entry name" value="PAS"/>
    <property type="match status" value="1"/>
</dbReference>
<keyword evidence="10" id="KW-0902">Two-component regulatory system</keyword>
<keyword evidence="11" id="KW-0472">Membrane</keyword>
<evidence type="ECO:0000256" key="3">
    <source>
        <dbReference type="ARBA" id="ARBA00012438"/>
    </source>
</evidence>
<dbReference type="PANTHER" id="PTHR45339:SF1">
    <property type="entry name" value="HYBRID SIGNAL TRANSDUCTION HISTIDINE KINASE J"/>
    <property type="match status" value="1"/>
</dbReference>
<dbReference type="Pfam" id="PF02518">
    <property type="entry name" value="HATPase_c"/>
    <property type="match status" value="1"/>
</dbReference>
<dbReference type="AlphaFoldDB" id="A0A366FHI6"/>
<gene>
    <name evidence="18" type="ORF">DFR50_110150</name>
</gene>
<dbReference type="InterPro" id="IPR001789">
    <property type="entry name" value="Sig_transdc_resp-reg_receiver"/>
</dbReference>
<dbReference type="Gene3D" id="1.20.120.160">
    <property type="entry name" value="HPT domain"/>
    <property type="match status" value="1"/>
</dbReference>
<dbReference type="GO" id="GO:0005524">
    <property type="term" value="F:ATP binding"/>
    <property type="evidence" value="ECO:0007669"/>
    <property type="project" value="UniProtKB-KW"/>
</dbReference>
<dbReference type="SMART" id="SM00448">
    <property type="entry name" value="REC"/>
    <property type="match status" value="1"/>
</dbReference>
<dbReference type="SUPFAM" id="SSF47384">
    <property type="entry name" value="Homodimeric domain of signal transducing histidine kinase"/>
    <property type="match status" value="1"/>
</dbReference>
<dbReference type="InterPro" id="IPR000700">
    <property type="entry name" value="PAS-assoc_C"/>
</dbReference>
<dbReference type="SMART" id="SM00388">
    <property type="entry name" value="HisKA"/>
    <property type="match status" value="1"/>
</dbReference>
<evidence type="ECO:0000256" key="12">
    <source>
        <dbReference type="PROSITE-ProRule" id="PRU00110"/>
    </source>
</evidence>
<protein>
    <recommendedName>
        <fullName evidence="3">histidine kinase</fullName>
        <ecNumber evidence="3">2.7.13.3</ecNumber>
    </recommendedName>
</protein>
<evidence type="ECO:0000259" key="17">
    <source>
        <dbReference type="PROSITE" id="PS50894"/>
    </source>
</evidence>
<evidence type="ECO:0000256" key="7">
    <source>
        <dbReference type="ARBA" id="ARBA00022741"/>
    </source>
</evidence>
<dbReference type="PROSITE" id="PS50894">
    <property type="entry name" value="HPT"/>
    <property type="match status" value="1"/>
</dbReference>
<evidence type="ECO:0000259" key="16">
    <source>
        <dbReference type="PROSITE" id="PS50113"/>
    </source>
</evidence>
<organism evidence="18 19">
    <name type="scientific">Roseiarcus fermentans</name>
    <dbReference type="NCBI Taxonomy" id="1473586"/>
    <lineage>
        <taxon>Bacteria</taxon>
        <taxon>Pseudomonadati</taxon>
        <taxon>Pseudomonadota</taxon>
        <taxon>Alphaproteobacteria</taxon>
        <taxon>Hyphomicrobiales</taxon>
        <taxon>Roseiarcaceae</taxon>
        <taxon>Roseiarcus</taxon>
    </lineage>
</organism>
<dbReference type="PROSITE" id="PS50109">
    <property type="entry name" value="HIS_KIN"/>
    <property type="match status" value="1"/>
</dbReference>
<dbReference type="OrthoDB" id="9789782at2"/>
<dbReference type="InterPro" id="IPR011006">
    <property type="entry name" value="CheY-like_superfamily"/>
</dbReference>
<dbReference type="Pfam" id="PF00072">
    <property type="entry name" value="Response_reg"/>
    <property type="match status" value="1"/>
</dbReference>
<keyword evidence="5 13" id="KW-0597">Phosphoprotein</keyword>
<dbReference type="Proteomes" id="UP000253529">
    <property type="component" value="Unassembled WGS sequence"/>
</dbReference>
<comment type="caution">
    <text evidence="18">The sequence shown here is derived from an EMBL/GenBank/DDBJ whole genome shotgun (WGS) entry which is preliminary data.</text>
</comment>
<evidence type="ECO:0000256" key="10">
    <source>
        <dbReference type="ARBA" id="ARBA00023012"/>
    </source>
</evidence>
<reference evidence="18 19" key="1">
    <citation type="submission" date="2018-06" db="EMBL/GenBank/DDBJ databases">
        <title>Genomic Encyclopedia of Type Strains, Phase IV (KMG-IV): sequencing the most valuable type-strain genomes for metagenomic binning, comparative biology and taxonomic classification.</title>
        <authorList>
            <person name="Goeker M."/>
        </authorList>
    </citation>
    <scope>NUCLEOTIDE SEQUENCE [LARGE SCALE GENOMIC DNA]</scope>
    <source>
        <strain evidence="18 19">DSM 24875</strain>
    </source>
</reference>
<evidence type="ECO:0000256" key="2">
    <source>
        <dbReference type="ARBA" id="ARBA00004651"/>
    </source>
</evidence>
<dbReference type="InterPro" id="IPR004358">
    <property type="entry name" value="Sig_transdc_His_kin-like_C"/>
</dbReference>
<dbReference type="Gene3D" id="3.30.450.20">
    <property type="entry name" value="PAS domain"/>
    <property type="match status" value="1"/>
</dbReference>
<dbReference type="EC" id="2.7.13.3" evidence="3"/>
<dbReference type="Gene3D" id="3.30.565.10">
    <property type="entry name" value="Histidine kinase-like ATPase, C-terminal domain"/>
    <property type="match status" value="1"/>
</dbReference>
<proteinExistence type="predicted"/>
<dbReference type="InterPro" id="IPR005467">
    <property type="entry name" value="His_kinase_dom"/>
</dbReference>
<dbReference type="Pfam" id="PF01627">
    <property type="entry name" value="Hpt"/>
    <property type="match status" value="1"/>
</dbReference>
<evidence type="ECO:0000256" key="6">
    <source>
        <dbReference type="ARBA" id="ARBA00022692"/>
    </source>
</evidence>
<dbReference type="InterPro" id="IPR003594">
    <property type="entry name" value="HATPase_dom"/>
</dbReference>
<dbReference type="InterPro" id="IPR036641">
    <property type="entry name" value="HPT_dom_sf"/>
</dbReference>
<dbReference type="GO" id="GO:0000155">
    <property type="term" value="F:phosphorelay sensor kinase activity"/>
    <property type="evidence" value="ECO:0007669"/>
    <property type="project" value="InterPro"/>
</dbReference>
<evidence type="ECO:0000313" key="19">
    <source>
        <dbReference type="Proteomes" id="UP000253529"/>
    </source>
</evidence>
<dbReference type="InterPro" id="IPR003661">
    <property type="entry name" value="HisK_dim/P_dom"/>
</dbReference>
<dbReference type="PANTHER" id="PTHR45339">
    <property type="entry name" value="HYBRID SIGNAL TRANSDUCTION HISTIDINE KINASE J"/>
    <property type="match status" value="1"/>
</dbReference>
<dbReference type="CDD" id="cd00082">
    <property type="entry name" value="HisKA"/>
    <property type="match status" value="1"/>
</dbReference>
<dbReference type="InterPro" id="IPR013656">
    <property type="entry name" value="PAS_4"/>
</dbReference>
<keyword evidence="7" id="KW-0547">Nucleotide-binding</keyword>
<evidence type="ECO:0000259" key="14">
    <source>
        <dbReference type="PROSITE" id="PS50109"/>
    </source>
</evidence>
<dbReference type="InterPro" id="IPR035965">
    <property type="entry name" value="PAS-like_dom_sf"/>
</dbReference>
<feature type="domain" description="PAC" evidence="16">
    <location>
        <begin position="232"/>
        <end position="287"/>
    </location>
</feature>
<evidence type="ECO:0000256" key="5">
    <source>
        <dbReference type="ARBA" id="ARBA00022553"/>
    </source>
</evidence>
<accession>A0A366FHI6</accession>
<feature type="modified residue" description="4-aspartylphosphate" evidence="13">
    <location>
        <position position="591"/>
    </location>
</feature>
<dbReference type="PRINTS" id="PR00344">
    <property type="entry name" value="BCTRLSENSOR"/>
</dbReference>
<dbReference type="SUPFAM" id="SSF55785">
    <property type="entry name" value="PYP-like sensor domain (PAS domain)"/>
    <property type="match status" value="1"/>
</dbReference>
<evidence type="ECO:0000256" key="9">
    <source>
        <dbReference type="ARBA" id="ARBA00022989"/>
    </source>
</evidence>
<dbReference type="GO" id="GO:0005886">
    <property type="term" value="C:plasma membrane"/>
    <property type="evidence" value="ECO:0007669"/>
    <property type="project" value="UniProtKB-SubCell"/>
</dbReference>
<evidence type="ECO:0000259" key="15">
    <source>
        <dbReference type="PROSITE" id="PS50110"/>
    </source>
</evidence>
<dbReference type="FunFam" id="3.30.565.10:FF:000010">
    <property type="entry name" value="Sensor histidine kinase RcsC"/>
    <property type="match status" value="1"/>
</dbReference>
<evidence type="ECO:0000256" key="4">
    <source>
        <dbReference type="ARBA" id="ARBA00022475"/>
    </source>
</evidence>
<keyword evidence="6" id="KW-0812">Transmembrane</keyword>
<dbReference type="EMBL" id="QNRK01000010">
    <property type="protein sequence ID" value="RBP14124.1"/>
    <property type="molecule type" value="Genomic_DNA"/>
</dbReference>
<dbReference type="PROSITE" id="PS50110">
    <property type="entry name" value="RESPONSE_REGULATORY"/>
    <property type="match status" value="1"/>
</dbReference>
<dbReference type="SUPFAM" id="SSF52172">
    <property type="entry name" value="CheY-like"/>
    <property type="match status" value="1"/>
</dbReference>
<dbReference type="PROSITE" id="PS50113">
    <property type="entry name" value="PAC"/>
    <property type="match status" value="1"/>
</dbReference>
<comment type="subcellular location">
    <subcellularLocation>
        <location evidence="2">Cell membrane</location>
        <topology evidence="2">Multi-pass membrane protein</topology>
    </subcellularLocation>
</comment>
<keyword evidence="4" id="KW-1003">Cell membrane</keyword>
<dbReference type="Gene3D" id="3.40.50.2300">
    <property type="match status" value="1"/>
</dbReference>
<evidence type="ECO:0000313" key="18">
    <source>
        <dbReference type="EMBL" id="RBP14124.1"/>
    </source>
</evidence>
<dbReference type="SMART" id="SM00387">
    <property type="entry name" value="HATPase_c"/>
    <property type="match status" value="1"/>
</dbReference>
<dbReference type="InterPro" id="IPR000014">
    <property type="entry name" value="PAS"/>
</dbReference>
<dbReference type="CDD" id="cd17546">
    <property type="entry name" value="REC_hyHK_CKI1_RcsC-like"/>
    <property type="match status" value="1"/>
</dbReference>
<evidence type="ECO:0000256" key="8">
    <source>
        <dbReference type="ARBA" id="ARBA00022840"/>
    </source>
</evidence>
<dbReference type="Pfam" id="PF08448">
    <property type="entry name" value="PAS_4"/>
    <property type="match status" value="1"/>
</dbReference>
<feature type="modified residue" description="Phosphohistidine" evidence="12">
    <location>
        <position position="742"/>
    </location>
</feature>
<feature type="domain" description="Histidine kinase" evidence="14">
    <location>
        <begin position="298"/>
        <end position="518"/>
    </location>
</feature>
<dbReference type="InterPro" id="IPR036097">
    <property type="entry name" value="HisK_dim/P_sf"/>
</dbReference>
<feature type="domain" description="HPt" evidence="17">
    <location>
        <begin position="703"/>
        <end position="792"/>
    </location>
</feature>
<dbReference type="CDD" id="cd16922">
    <property type="entry name" value="HATPase_EvgS-ArcB-TorS-like"/>
    <property type="match status" value="1"/>
</dbReference>